<dbReference type="STRING" id="660470.Theba_1153"/>
<evidence type="ECO:0000313" key="3">
    <source>
        <dbReference type="Proteomes" id="UP000002881"/>
    </source>
</evidence>
<evidence type="ECO:0000259" key="1">
    <source>
        <dbReference type="Pfam" id="PF13338"/>
    </source>
</evidence>
<reference evidence="2 3" key="1">
    <citation type="journal article" date="2012" name="Genome Biol. Evol.">
        <title>Genome Sequence of the Mesophilic Thermotogales Bacterium Mesotoga prima MesG1.Ag.4.2 Reveals the Largest Thermotogales Genome To Date.</title>
        <authorList>
            <person name="Zhaxybayeva O."/>
            <person name="Swithers K.S."/>
            <person name="Foght J."/>
            <person name="Green A.G."/>
            <person name="Bruce D."/>
            <person name="Detter C."/>
            <person name="Han S."/>
            <person name="Teshima H."/>
            <person name="Han J."/>
            <person name="Woyke T."/>
            <person name="Pitluck S."/>
            <person name="Nolan M."/>
            <person name="Ivanova N."/>
            <person name="Pati A."/>
            <person name="Land M.L."/>
            <person name="Dlutek M."/>
            <person name="Doolittle W.F."/>
            <person name="Noll K.M."/>
            <person name="Nesbo C.L."/>
        </authorList>
    </citation>
    <scope>NUCLEOTIDE SEQUENCE [LARGE SCALE GENOMIC DNA]</scope>
    <source>
        <strain evidence="3">mesG1.Ag.4.2</strain>
    </source>
</reference>
<evidence type="ECO:0000313" key="2">
    <source>
        <dbReference type="EMBL" id="AFK06852.1"/>
    </source>
</evidence>
<dbReference type="EMBL" id="CP003532">
    <property type="protein sequence ID" value="AFK06852.1"/>
    <property type="molecule type" value="Genomic_DNA"/>
</dbReference>
<organism evidence="2 3">
    <name type="scientific">Mesotoga prima MesG1.Ag.4.2</name>
    <dbReference type="NCBI Taxonomy" id="660470"/>
    <lineage>
        <taxon>Bacteria</taxon>
        <taxon>Thermotogati</taxon>
        <taxon>Thermotogota</taxon>
        <taxon>Thermotogae</taxon>
        <taxon>Kosmotogales</taxon>
        <taxon>Kosmotogaceae</taxon>
        <taxon>Mesotoga</taxon>
    </lineage>
</organism>
<keyword evidence="3" id="KW-1185">Reference proteome</keyword>
<dbReference type="Pfam" id="PF13338">
    <property type="entry name" value="AbiEi_4"/>
    <property type="match status" value="1"/>
</dbReference>
<dbReference type="KEGG" id="mpg:Theba_1153"/>
<feature type="domain" description="AbiEi antitoxin N-terminal" evidence="1">
    <location>
        <begin position="5"/>
        <end position="52"/>
    </location>
</feature>
<proteinExistence type="predicted"/>
<name>I2F4J9_9BACT</name>
<dbReference type="AlphaFoldDB" id="I2F4J9"/>
<dbReference type="HOGENOM" id="CLU_089333_1_2_0"/>
<dbReference type="eggNOG" id="COG5340">
    <property type="taxonomic scope" value="Bacteria"/>
</dbReference>
<accession>I2F4J9</accession>
<dbReference type="RefSeq" id="WP_014730843.1">
    <property type="nucleotide sequence ID" value="NC_017934.1"/>
</dbReference>
<protein>
    <recommendedName>
        <fullName evidence="1">AbiEi antitoxin N-terminal domain-containing protein</fullName>
    </recommendedName>
</protein>
<dbReference type="GeneID" id="87106973"/>
<dbReference type="InterPro" id="IPR025159">
    <property type="entry name" value="AbiEi_N"/>
</dbReference>
<dbReference type="Proteomes" id="UP000002881">
    <property type="component" value="Chromosome"/>
</dbReference>
<gene>
    <name evidence="2" type="ORF">Theba_1153</name>
</gene>
<sequence>MNEFEKIKQIAAENNGFVETCDVVAEGIRKEELRRLLELGQLEKVSRGVYVLSERLIDEYKILQMRCKSCVFSHTTSLYLLGLSDRAPSKYHITVPQGSNVTHLSKERSDLVFHYVKRSLFNLGLASVKSPFGNTLRSYDSERTICDLLKEKDRFDIQIVTDALKSYFGSTRDIAKLARYSRVLGVEDLLHTYTEVLL</sequence>